<comment type="caution">
    <text evidence="2">The sequence shown here is derived from an EMBL/GenBank/DDBJ whole genome shotgun (WGS) entry which is preliminary data.</text>
</comment>
<dbReference type="Proteomes" id="UP001141552">
    <property type="component" value="Unassembled WGS sequence"/>
</dbReference>
<organism evidence="2 3">
    <name type="scientific">Turnera subulata</name>
    <dbReference type="NCBI Taxonomy" id="218843"/>
    <lineage>
        <taxon>Eukaryota</taxon>
        <taxon>Viridiplantae</taxon>
        <taxon>Streptophyta</taxon>
        <taxon>Embryophyta</taxon>
        <taxon>Tracheophyta</taxon>
        <taxon>Spermatophyta</taxon>
        <taxon>Magnoliopsida</taxon>
        <taxon>eudicotyledons</taxon>
        <taxon>Gunneridae</taxon>
        <taxon>Pentapetalae</taxon>
        <taxon>rosids</taxon>
        <taxon>fabids</taxon>
        <taxon>Malpighiales</taxon>
        <taxon>Passifloraceae</taxon>
        <taxon>Turnera</taxon>
    </lineage>
</organism>
<feature type="region of interest" description="Disordered" evidence="1">
    <location>
        <begin position="412"/>
        <end position="448"/>
    </location>
</feature>
<dbReference type="InterPro" id="IPR040256">
    <property type="entry name" value="At4g02000-like"/>
</dbReference>
<feature type="region of interest" description="Disordered" evidence="1">
    <location>
        <begin position="493"/>
        <end position="516"/>
    </location>
</feature>
<feature type="compositionally biased region" description="Low complexity" evidence="1">
    <location>
        <begin position="164"/>
        <end position="175"/>
    </location>
</feature>
<gene>
    <name evidence="2" type="ORF">Tsubulata_046667</name>
</gene>
<dbReference type="PANTHER" id="PTHR31286">
    <property type="entry name" value="GLYCINE-RICH CELL WALL STRUCTURAL PROTEIN 1.8-LIKE"/>
    <property type="match status" value="1"/>
</dbReference>
<sequence>MGFENGIPTLNLSPSFQKKAKNKFEKKQDYIHSLVCGPWSVFNSVLCVFPWRSDFSTTAGRVEKAVVWVRFPDFPLHIYHSSILNTLGDLVGETVKIDQARREHQRGRFAKIAVEVDLTKPLKGTIVFQGKEQKVIYEGLSTLCYYFGKIDHVMAVCPLMTQHSTPTPTSPTNSTGVVIEPSHKRKEPEESSSFGRQGVIPEVGAWMNVPVRSRPFQQCRSTTPQVAPIKAHGTTEGSRFTVLATDLDKEGGVEEPIQDGIGPWIIVASSKQPKPRKALKKFSSNNFQAQKPDKNTKQPNPTANPRAPLLDVSNTLSKPTPTPPRVLESPKPSIPTSPSLRNNPESLIFVPQQPVKLFINSKTYPSTLPAQQHTSQIRQLTIVPADSTPLNMVLSKEEAESAAELSKQVITSSSLTHSSLQQTRPKHKPPDLNPIDGETPNAQSTSKARLRGITIKKTKLPSYNKCGKRANLGLVTEEEEDLSDDEEILMEVSEPTVLQDIDPDQGHPSPFPNLVL</sequence>
<feature type="compositionally biased region" description="Polar residues" evidence="1">
    <location>
        <begin position="334"/>
        <end position="344"/>
    </location>
</feature>
<dbReference type="AlphaFoldDB" id="A0A9Q0JR50"/>
<feature type="region of interest" description="Disordered" evidence="1">
    <location>
        <begin position="275"/>
        <end position="344"/>
    </location>
</feature>
<protein>
    <recommendedName>
        <fullName evidence="4">DUF4283 domain-containing protein</fullName>
    </recommendedName>
</protein>
<accession>A0A9Q0JR50</accession>
<name>A0A9Q0JR50_9ROSI</name>
<dbReference type="PANTHER" id="PTHR31286:SF99">
    <property type="entry name" value="DUF4283 DOMAIN-CONTAINING PROTEIN"/>
    <property type="match status" value="1"/>
</dbReference>
<reference evidence="2" key="2">
    <citation type="journal article" date="2023" name="Plants (Basel)">
        <title>Annotation of the Turnera subulata (Passifloraceae) Draft Genome Reveals the S-Locus Evolved after the Divergence of Turneroideae from Passifloroideae in a Stepwise Manner.</title>
        <authorList>
            <person name="Henning P.M."/>
            <person name="Roalson E.H."/>
            <person name="Mir W."/>
            <person name="McCubbin A.G."/>
            <person name="Shore J.S."/>
        </authorList>
    </citation>
    <scope>NUCLEOTIDE SEQUENCE</scope>
    <source>
        <strain evidence="2">F60SS</strain>
    </source>
</reference>
<evidence type="ECO:0000313" key="2">
    <source>
        <dbReference type="EMBL" id="KAJ4850979.1"/>
    </source>
</evidence>
<feature type="region of interest" description="Disordered" evidence="1">
    <location>
        <begin position="164"/>
        <end position="195"/>
    </location>
</feature>
<reference evidence="2" key="1">
    <citation type="submission" date="2022-02" db="EMBL/GenBank/DDBJ databases">
        <authorList>
            <person name="Henning P.M."/>
            <person name="McCubbin A.G."/>
            <person name="Shore J.S."/>
        </authorList>
    </citation>
    <scope>NUCLEOTIDE SEQUENCE</scope>
    <source>
        <strain evidence="2">F60SS</strain>
        <tissue evidence="2">Leaves</tissue>
    </source>
</reference>
<feature type="compositionally biased region" description="Low complexity" evidence="1">
    <location>
        <begin position="412"/>
        <end position="423"/>
    </location>
</feature>
<evidence type="ECO:0000256" key="1">
    <source>
        <dbReference type="SAM" id="MobiDB-lite"/>
    </source>
</evidence>
<proteinExistence type="predicted"/>
<evidence type="ECO:0000313" key="3">
    <source>
        <dbReference type="Proteomes" id="UP001141552"/>
    </source>
</evidence>
<keyword evidence="3" id="KW-1185">Reference proteome</keyword>
<evidence type="ECO:0008006" key="4">
    <source>
        <dbReference type="Google" id="ProtNLM"/>
    </source>
</evidence>
<dbReference type="EMBL" id="JAKUCV010000168">
    <property type="protein sequence ID" value="KAJ4850979.1"/>
    <property type="molecule type" value="Genomic_DNA"/>
</dbReference>